<keyword evidence="5" id="KW-0418">Kinase</keyword>
<sequence length="407" mass="46852">MGPPNQQQPANKRPTKEEEEARIAQEIDHLMKTVKCLPNYYKLVDKIGEGTFSTVYKAQDIRRDYYDNNEWEPQLLETDTEQGESTPSSPKDLSEFVALKRVYDTSSPRRIANEIKILKKLKGSKCISPLITAFRQQDQVFVVMPYIQHDEFKPSFHKMELIDIKYYMKSLFTALQQLHRFKILHRDVKPSNFLYNIRKRAGYLIDFGLAEVSRPTALTNKAIPANATPTNTNSSTASTTPYASRNSYKGVKGVYRNDPRLTIRANRAGTRGFRAPEILLRVTHQTCAIDIWAAGVILLCFLTNTYPFFLSNDEADALIELSHVYGTDKMQECAKANNRHFETNINLPKTKLPWLHLIEVLNKEKMQTWPQKDLDDAVMLLRRTMELDPNKRITAEEALKMGFLQVD</sequence>
<evidence type="ECO:0000256" key="6">
    <source>
        <dbReference type="ARBA" id="ARBA00022840"/>
    </source>
</evidence>
<keyword evidence="2" id="KW-0723">Serine/threonine-protein kinase</keyword>
<dbReference type="AlphaFoldDB" id="A0A168KMN2"/>
<feature type="region of interest" description="Disordered" evidence="7">
    <location>
        <begin position="1"/>
        <end position="20"/>
    </location>
</feature>
<dbReference type="InterPro" id="IPR008271">
    <property type="entry name" value="Ser/Thr_kinase_AS"/>
</dbReference>
<gene>
    <name evidence="9" type="ORF">MUCCIDRAFT_144611</name>
</gene>
<dbReference type="Gene3D" id="1.10.510.10">
    <property type="entry name" value="Transferase(Phosphotransferase) domain 1"/>
    <property type="match status" value="1"/>
</dbReference>
<dbReference type="PROSITE" id="PS00108">
    <property type="entry name" value="PROTEIN_KINASE_ST"/>
    <property type="match status" value="1"/>
</dbReference>
<dbReference type="OrthoDB" id="10020333at2759"/>
<feature type="region of interest" description="Disordered" evidence="7">
    <location>
        <begin position="223"/>
        <end position="243"/>
    </location>
</feature>
<evidence type="ECO:0000313" key="10">
    <source>
        <dbReference type="Proteomes" id="UP000077051"/>
    </source>
</evidence>
<protein>
    <recommendedName>
        <fullName evidence="1">non-specific serine/threonine protein kinase</fullName>
        <ecNumber evidence="1">2.7.11.1</ecNumber>
    </recommendedName>
</protein>
<dbReference type="PANTHER" id="PTHR44167:SF23">
    <property type="entry name" value="CDC7 KINASE, ISOFORM A-RELATED"/>
    <property type="match status" value="1"/>
</dbReference>
<dbReference type="STRING" id="747725.A0A168KMN2"/>
<reference evidence="9 10" key="1">
    <citation type="submission" date="2015-06" db="EMBL/GenBank/DDBJ databases">
        <title>Expansion of signal transduction pathways in fungi by whole-genome duplication.</title>
        <authorList>
            <consortium name="DOE Joint Genome Institute"/>
            <person name="Corrochano L.M."/>
            <person name="Kuo A."/>
            <person name="Marcet-Houben M."/>
            <person name="Polaino S."/>
            <person name="Salamov A."/>
            <person name="Villalobos J.M."/>
            <person name="Alvarez M.I."/>
            <person name="Avalos J."/>
            <person name="Benito E.P."/>
            <person name="Benoit I."/>
            <person name="Burger G."/>
            <person name="Camino L.P."/>
            <person name="Canovas D."/>
            <person name="Cerda-Olmedo E."/>
            <person name="Cheng J.-F."/>
            <person name="Dominguez A."/>
            <person name="Elias M."/>
            <person name="Eslava A.P."/>
            <person name="Glaser F."/>
            <person name="Grimwood J."/>
            <person name="Gutierrez G."/>
            <person name="Heitman J."/>
            <person name="Henrissat B."/>
            <person name="Iturriaga E.A."/>
            <person name="Lang B.F."/>
            <person name="Lavin J.L."/>
            <person name="Lee S."/>
            <person name="Li W."/>
            <person name="Lindquist E."/>
            <person name="Lopez-Garcia S."/>
            <person name="Luque E.M."/>
            <person name="Marcos A.T."/>
            <person name="Martin J."/>
            <person name="Mccluskey K."/>
            <person name="Medina H.R."/>
            <person name="Miralles-Duran A."/>
            <person name="Miyazaki A."/>
            <person name="Munoz-Torres E."/>
            <person name="Oguiza J.A."/>
            <person name="Ohm R."/>
            <person name="Olmedo M."/>
            <person name="Orejas M."/>
            <person name="Ortiz-Castellanos L."/>
            <person name="Pisabarro A.G."/>
            <person name="Rodriguez-Romero J."/>
            <person name="Ruiz-Herrera J."/>
            <person name="Ruiz-Vazquez R."/>
            <person name="Sanz C."/>
            <person name="Schackwitz W."/>
            <person name="Schmutz J."/>
            <person name="Shahriari M."/>
            <person name="Shelest E."/>
            <person name="Silva-Franco F."/>
            <person name="Soanes D."/>
            <person name="Syed K."/>
            <person name="Tagua V.G."/>
            <person name="Talbot N.J."/>
            <person name="Thon M."/>
            <person name="De Vries R.P."/>
            <person name="Wiebenga A."/>
            <person name="Yadav J.S."/>
            <person name="Braun E.L."/>
            <person name="Baker S."/>
            <person name="Garre V."/>
            <person name="Horwitz B."/>
            <person name="Torres-Martinez S."/>
            <person name="Idnurm A."/>
            <person name="Herrera-Estrella A."/>
            <person name="Gabaldon T."/>
            <person name="Grigoriev I.V."/>
        </authorList>
    </citation>
    <scope>NUCLEOTIDE SEQUENCE [LARGE SCALE GENOMIC DNA]</scope>
    <source>
        <strain evidence="9 10">CBS 277.49</strain>
    </source>
</reference>
<evidence type="ECO:0000256" key="5">
    <source>
        <dbReference type="ARBA" id="ARBA00022777"/>
    </source>
</evidence>
<comment type="caution">
    <text evidence="9">The sequence shown here is derived from an EMBL/GenBank/DDBJ whole genome shotgun (WGS) entry which is preliminary data.</text>
</comment>
<proteinExistence type="predicted"/>
<evidence type="ECO:0000256" key="7">
    <source>
        <dbReference type="SAM" id="MobiDB-lite"/>
    </source>
</evidence>
<keyword evidence="4" id="KW-0547">Nucleotide-binding</keyword>
<accession>A0A168KMN2</accession>
<keyword evidence="3" id="KW-0808">Transferase</keyword>
<feature type="compositionally biased region" description="Polar residues" evidence="7">
    <location>
        <begin position="1"/>
        <end position="10"/>
    </location>
</feature>
<dbReference type="InterPro" id="IPR000719">
    <property type="entry name" value="Prot_kinase_dom"/>
</dbReference>
<evidence type="ECO:0000256" key="3">
    <source>
        <dbReference type="ARBA" id="ARBA00022679"/>
    </source>
</evidence>
<dbReference type="PANTHER" id="PTHR44167">
    <property type="entry name" value="OVARIAN-SPECIFIC SERINE/THREONINE-PROTEIN KINASE LOK-RELATED"/>
    <property type="match status" value="1"/>
</dbReference>
<dbReference type="GO" id="GO:0004674">
    <property type="term" value="F:protein serine/threonine kinase activity"/>
    <property type="evidence" value="ECO:0007669"/>
    <property type="project" value="UniProtKB-KW"/>
</dbReference>
<dbReference type="SMART" id="SM00220">
    <property type="entry name" value="S_TKc"/>
    <property type="match status" value="1"/>
</dbReference>
<keyword evidence="6" id="KW-0067">ATP-binding</keyword>
<feature type="domain" description="Protein kinase" evidence="8">
    <location>
        <begin position="41"/>
        <end position="404"/>
    </location>
</feature>
<dbReference type="VEuPathDB" id="FungiDB:MUCCIDRAFT_144611"/>
<dbReference type="GO" id="GO:0044773">
    <property type="term" value="P:mitotic DNA damage checkpoint signaling"/>
    <property type="evidence" value="ECO:0007669"/>
    <property type="project" value="TreeGrafter"/>
</dbReference>
<evidence type="ECO:0000256" key="1">
    <source>
        <dbReference type="ARBA" id="ARBA00012513"/>
    </source>
</evidence>
<evidence type="ECO:0000256" key="4">
    <source>
        <dbReference type="ARBA" id="ARBA00022741"/>
    </source>
</evidence>
<dbReference type="EC" id="2.7.11.1" evidence="1"/>
<evidence type="ECO:0000256" key="2">
    <source>
        <dbReference type="ARBA" id="ARBA00022527"/>
    </source>
</evidence>
<evidence type="ECO:0000313" key="9">
    <source>
        <dbReference type="EMBL" id="OAD02565.1"/>
    </source>
</evidence>
<evidence type="ECO:0000259" key="8">
    <source>
        <dbReference type="PROSITE" id="PS50011"/>
    </source>
</evidence>
<dbReference type="Gene3D" id="3.30.200.20">
    <property type="entry name" value="Phosphorylase Kinase, domain 1"/>
    <property type="match status" value="1"/>
</dbReference>
<dbReference type="CDD" id="cd14019">
    <property type="entry name" value="STKc_Cdc7"/>
    <property type="match status" value="1"/>
</dbReference>
<dbReference type="SUPFAM" id="SSF56112">
    <property type="entry name" value="Protein kinase-like (PK-like)"/>
    <property type="match status" value="1"/>
</dbReference>
<keyword evidence="10" id="KW-1185">Reference proteome</keyword>
<dbReference type="InterPro" id="IPR011009">
    <property type="entry name" value="Kinase-like_dom_sf"/>
</dbReference>
<name>A0A168KMN2_MUCCL</name>
<organism evidence="9 10">
    <name type="scientific">Mucor lusitanicus CBS 277.49</name>
    <dbReference type="NCBI Taxonomy" id="747725"/>
    <lineage>
        <taxon>Eukaryota</taxon>
        <taxon>Fungi</taxon>
        <taxon>Fungi incertae sedis</taxon>
        <taxon>Mucoromycota</taxon>
        <taxon>Mucoromycotina</taxon>
        <taxon>Mucoromycetes</taxon>
        <taxon>Mucorales</taxon>
        <taxon>Mucorineae</taxon>
        <taxon>Mucoraceae</taxon>
        <taxon>Mucor</taxon>
    </lineage>
</organism>
<dbReference type="GO" id="GO:0005634">
    <property type="term" value="C:nucleus"/>
    <property type="evidence" value="ECO:0007669"/>
    <property type="project" value="TreeGrafter"/>
</dbReference>
<dbReference type="Proteomes" id="UP000077051">
    <property type="component" value="Unassembled WGS sequence"/>
</dbReference>
<dbReference type="GO" id="GO:0005524">
    <property type="term" value="F:ATP binding"/>
    <property type="evidence" value="ECO:0007669"/>
    <property type="project" value="UniProtKB-KW"/>
</dbReference>
<feature type="compositionally biased region" description="Low complexity" evidence="7">
    <location>
        <begin position="224"/>
        <end position="241"/>
    </location>
</feature>
<dbReference type="EMBL" id="AMYB01000005">
    <property type="protein sequence ID" value="OAD02565.1"/>
    <property type="molecule type" value="Genomic_DNA"/>
</dbReference>
<dbReference type="PROSITE" id="PS50011">
    <property type="entry name" value="PROTEIN_KINASE_DOM"/>
    <property type="match status" value="1"/>
</dbReference>
<dbReference type="Pfam" id="PF00069">
    <property type="entry name" value="Pkinase"/>
    <property type="match status" value="2"/>
</dbReference>